<organism evidence="1 2">
    <name type="scientific">Pedobacter chinensis</name>
    <dbReference type="NCBI Taxonomy" id="2282421"/>
    <lineage>
        <taxon>Bacteria</taxon>
        <taxon>Pseudomonadati</taxon>
        <taxon>Bacteroidota</taxon>
        <taxon>Sphingobacteriia</taxon>
        <taxon>Sphingobacteriales</taxon>
        <taxon>Sphingobacteriaceae</taxon>
        <taxon>Pedobacter</taxon>
    </lineage>
</organism>
<sequence length="206" mass="24593">MGLRKVRNNTQKRDSVLLLYKNQSNKIKNSPEIYLNYINYALKNKKTQLSNESSPYKYISGLLSTYDKNSHFIKEIDLYRLIKYYLFKRNDELLPESFRGLPMVEEKNYIKQYTPKCGERRATIKFLKKNLSLTSAQLKFIKNRYNIKDITDMKKYLNENGLSSENKEFIEWAIDYLIKRSWVSVGWLENVYKTGRQNNIPSDREP</sequence>
<name>A0A369PW77_9SPHI</name>
<keyword evidence="2" id="KW-1185">Reference proteome</keyword>
<dbReference type="Proteomes" id="UP000253961">
    <property type="component" value="Unassembled WGS sequence"/>
</dbReference>
<dbReference type="RefSeq" id="WP_115402115.1">
    <property type="nucleotide sequence ID" value="NZ_QPKV01000003.1"/>
</dbReference>
<reference evidence="1 2" key="1">
    <citation type="submission" date="2018-07" db="EMBL/GenBank/DDBJ databases">
        <title>Pedobacter sp. nov., isolated from soil.</title>
        <authorList>
            <person name="Zhou L.Y."/>
            <person name="Du Z.J."/>
        </authorList>
    </citation>
    <scope>NUCLEOTIDE SEQUENCE [LARGE SCALE GENOMIC DNA]</scope>
    <source>
        <strain evidence="1 2">JDX94</strain>
    </source>
</reference>
<dbReference type="AlphaFoldDB" id="A0A369PW77"/>
<accession>A0A369PW77</accession>
<evidence type="ECO:0000313" key="1">
    <source>
        <dbReference type="EMBL" id="RDC56931.1"/>
    </source>
</evidence>
<gene>
    <name evidence="1" type="ORF">DU508_06945</name>
</gene>
<dbReference type="EMBL" id="QPKV01000003">
    <property type="protein sequence ID" value="RDC56931.1"/>
    <property type="molecule type" value="Genomic_DNA"/>
</dbReference>
<comment type="caution">
    <text evidence="1">The sequence shown here is derived from an EMBL/GenBank/DDBJ whole genome shotgun (WGS) entry which is preliminary data.</text>
</comment>
<dbReference type="OrthoDB" id="759808at2"/>
<proteinExistence type="predicted"/>
<protein>
    <submittedName>
        <fullName evidence="1">Uncharacterized protein</fullName>
    </submittedName>
</protein>
<evidence type="ECO:0000313" key="2">
    <source>
        <dbReference type="Proteomes" id="UP000253961"/>
    </source>
</evidence>